<evidence type="ECO:0000313" key="1">
    <source>
        <dbReference type="EMBL" id="BBP02567.1"/>
    </source>
</evidence>
<proteinExistence type="predicted"/>
<sequence length="184" mass="21418">MTVEQKNLKARYEVNPLVQPKEIIMKERTVKVGSSRDLIDPDSGEIHAVNAIYQRKIVDSERFAKIYLDGLAKTFGLTKTAQRVFQSILQLCEKDSDSIWLNFMLISKVDNEIPESTFYRGLRELLKHEFVAHSDIPNKFWINPHLFFNGDRVRFITEYVKGTAIKDDAERTKIEEKGQKRLID</sequence>
<dbReference type="EMBL" id="AP021883">
    <property type="protein sequence ID" value="BBP02567.1"/>
    <property type="molecule type" value="Genomic_DNA"/>
</dbReference>
<evidence type="ECO:0000313" key="2">
    <source>
        <dbReference type="Proteomes" id="UP000463939"/>
    </source>
</evidence>
<keyword evidence="2" id="KW-1185">Reference proteome</keyword>
<dbReference type="KEGG" id="sniv:SFSGTM_32750"/>
<accession>A0A809SFU5</accession>
<protein>
    <recommendedName>
        <fullName evidence="3">Plasmid replication protein RepL domain-containing protein</fullName>
    </recommendedName>
</protein>
<keyword evidence="1" id="KW-0614">Plasmid</keyword>
<dbReference type="RefSeq" id="WP_162086457.1">
    <property type="nucleotide sequence ID" value="NZ_AP021883.1"/>
</dbReference>
<reference evidence="2" key="1">
    <citation type="submission" date="2019-11" db="EMBL/GenBank/DDBJ databases">
        <title>Isolation and characterization of a novel species in the genus Sulfuriferula.</title>
        <authorList>
            <person name="Mochizuki J."/>
            <person name="Kojima H."/>
            <person name="Fukui M."/>
        </authorList>
    </citation>
    <scope>NUCLEOTIDE SEQUENCE [LARGE SCALE GENOMIC DNA]</scope>
    <source>
        <strain evidence="2">SGTM</strain>
        <plasmid evidence="2">sgtm_pl2 dna</plasmid>
    </source>
</reference>
<geneLocation type="plasmid" evidence="2">
    <name>sgtm_pl2 dna</name>
</geneLocation>
<name>A0A809SFU5_9PROT</name>
<gene>
    <name evidence="1" type="ORF">SFSGTM_32750</name>
</gene>
<evidence type="ECO:0008006" key="3">
    <source>
        <dbReference type="Google" id="ProtNLM"/>
    </source>
</evidence>
<dbReference type="AlphaFoldDB" id="A0A809SFU5"/>
<dbReference type="Proteomes" id="UP000463939">
    <property type="component" value="Plasmid SGTM_pl2"/>
</dbReference>
<organism evidence="1 2">
    <name type="scientific">Sulfuriferula nivalis</name>
    <dbReference type="NCBI Taxonomy" id="2675298"/>
    <lineage>
        <taxon>Bacteria</taxon>
        <taxon>Pseudomonadati</taxon>
        <taxon>Pseudomonadota</taxon>
        <taxon>Betaproteobacteria</taxon>
        <taxon>Nitrosomonadales</taxon>
        <taxon>Sulfuricellaceae</taxon>
        <taxon>Sulfuriferula</taxon>
    </lineage>
</organism>